<dbReference type="PROSITE" id="PS50600">
    <property type="entry name" value="ULP_PROTEASE"/>
    <property type="match status" value="1"/>
</dbReference>
<keyword evidence="10" id="KW-1185">Reference proteome</keyword>
<dbReference type="SUPFAM" id="SSF54001">
    <property type="entry name" value="Cysteine proteinases"/>
    <property type="match status" value="1"/>
</dbReference>
<dbReference type="Pfam" id="PF02902">
    <property type="entry name" value="Peptidase_C48"/>
    <property type="match status" value="1"/>
</dbReference>
<feature type="region of interest" description="Disordered" evidence="7">
    <location>
        <begin position="587"/>
        <end position="623"/>
    </location>
</feature>
<evidence type="ECO:0000256" key="1">
    <source>
        <dbReference type="ARBA" id="ARBA00005234"/>
    </source>
</evidence>
<comment type="similarity">
    <text evidence="1">Belongs to the peptidase C48 family.</text>
</comment>
<feature type="compositionally biased region" description="Basic and acidic residues" evidence="7">
    <location>
        <begin position="77"/>
        <end position="87"/>
    </location>
</feature>
<dbReference type="InterPro" id="IPR038765">
    <property type="entry name" value="Papain-like_cys_pep_sf"/>
</dbReference>
<dbReference type="InterPro" id="IPR057375">
    <property type="entry name" value="ULP2A/B_PH"/>
</dbReference>
<evidence type="ECO:0000256" key="6">
    <source>
        <dbReference type="ARBA" id="ARBA00057729"/>
    </source>
</evidence>
<proteinExistence type="inferred from homology"/>
<evidence type="ECO:0000259" key="8">
    <source>
        <dbReference type="PROSITE" id="PS50600"/>
    </source>
</evidence>
<keyword evidence="3" id="KW-0833">Ubl conjugation pathway</keyword>
<feature type="region of interest" description="Disordered" evidence="7">
    <location>
        <begin position="110"/>
        <end position="172"/>
    </location>
</feature>
<dbReference type="InterPro" id="IPR003653">
    <property type="entry name" value="Peptidase_C48_C"/>
</dbReference>
<protein>
    <recommendedName>
        <fullName evidence="8">Ubiquitin-like protease family profile domain-containing protein</fullName>
    </recommendedName>
</protein>
<gene>
    <name evidence="9" type="ORF">Fmac_007942</name>
</gene>
<dbReference type="Pfam" id="PF25352">
    <property type="entry name" value="PH_ULP"/>
    <property type="match status" value="1"/>
</dbReference>
<feature type="region of interest" description="Disordered" evidence="7">
    <location>
        <begin position="77"/>
        <end position="98"/>
    </location>
</feature>
<evidence type="ECO:0000313" key="9">
    <source>
        <dbReference type="EMBL" id="KAL2340002.1"/>
    </source>
</evidence>
<feature type="region of interest" description="Disordered" evidence="7">
    <location>
        <begin position="1"/>
        <end position="24"/>
    </location>
</feature>
<organism evidence="9 10">
    <name type="scientific">Flemingia macrophylla</name>
    <dbReference type="NCBI Taxonomy" id="520843"/>
    <lineage>
        <taxon>Eukaryota</taxon>
        <taxon>Viridiplantae</taxon>
        <taxon>Streptophyta</taxon>
        <taxon>Embryophyta</taxon>
        <taxon>Tracheophyta</taxon>
        <taxon>Spermatophyta</taxon>
        <taxon>Magnoliopsida</taxon>
        <taxon>eudicotyledons</taxon>
        <taxon>Gunneridae</taxon>
        <taxon>Pentapetalae</taxon>
        <taxon>rosids</taxon>
        <taxon>fabids</taxon>
        <taxon>Fabales</taxon>
        <taxon>Fabaceae</taxon>
        <taxon>Papilionoideae</taxon>
        <taxon>50 kb inversion clade</taxon>
        <taxon>NPAAA clade</taxon>
        <taxon>indigoferoid/millettioid clade</taxon>
        <taxon>Phaseoleae</taxon>
        <taxon>Flemingia</taxon>
    </lineage>
</organism>
<reference evidence="9 10" key="1">
    <citation type="submission" date="2024-08" db="EMBL/GenBank/DDBJ databases">
        <title>Insights into the chromosomal genome structure of Flemingia macrophylla.</title>
        <authorList>
            <person name="Ding Y."/>
            <person name="Zhao Y."/>
            <person name="Bi W."/>
            <person name="Wu M."/>
            <person name="Zhao G."/>
            <person name="Gong Y."/>
            <person name="Li W."/>
            <person name="Zhang P."/>
        </authorList>
    </citation>
    <scope>NUCLEOTIDE SEQUENCE [LARGE SCALE GENOMIC DNA]</scope>
    <source>
        <strain evidence="9">DYQJB</strain>
        <tissue evidence="9">Leaf</tissue>
    </source>
</reference>
<evidence type="ECO:0000256" key="5">
    <source>
        <dbReference type="ARBA" id="ARBA00022807"/>
    </source>
</evidence>
<comment type="caution">
    <text evidence="9">The sequence shown here is derived from an EMBL/GenBank/DDBJ whole genome shotgun (WGS) entry which is preliminary data.</text>
</comment>
<dbReference type="GO" id="GO:0006508">
    <property type="term" value="P:proteolysis"/>
    <property type="evidence" value="ECO:0007669"/>
    <property type="project" value="UniProtKB-KW"/>
</dbReference>
<dbReference type="AlphaFoldDB" id="A0ABD1MVZ4"/>
<evidence type="ECO:0000256" key="2">
    <source>
        <dbReference type="ARBA" id="ARBA00022670"/>
    </source>
</evidence>
<feature type="compositionally biased region" description="Polar residues" evidence="7">
    <location>
        <begin position="125"/>
        <end position="136"/>
    </location>
</feature>
<evidence type="ECO:0000313" key="10">
    <source>
        <dbReference type="Proteomes" id="UP001603857"/>
    </source>
</evidence>
<comment type="function">
    <text evidence="6">Protease that catalyzes two essential functions in the SUMO pathway: processing of full-length SUMOs to their mature forms and deconjugation of SUMO from targeted proteins.</text>
</comment>
<keyword evidence="5" id="KW-0788">Thiol protease</keyword>
<feature type="region of interest" description="Disordered" evidence="7">
    <location>
        <begin position="801"/>
        <end position="826"/>
    </location>
</feature>
<evidence type="ECO:0000256" key="7">
    <source>
        <dbReference type="SAM" id="MobiDB-lite"/>
    </source>
</evidence>
<dbReference type="EMBL" id="JBGMDY010000003">
    <property type="protein sequence ID" value="KAL2340002.1"/>
    <property type="molecule type" value="Genomic_DNA"/>
</dbReference>
<feature type="compositionally biased region" description="Basic and acidic residues" evidence="7">
    <location>
        <begin position="1"/>
        <end position="10"/>
    </location>
</feature>
<feature type="compositionally biased region" description="Basic and acidic residues" evidence="7">
    <location>
        <begin position="806"/>
        <end position="817"/>
    </location>
</feature>
<dbReference type="Proteomes" id="UP001603857">
    <property type="component" value="Unassembled WGS sequence"/>
</dbReference>
<dbReference type="FunFam" id="3.30.310.130:FF:000006">
    <property type="entry name" value="Probable ubiquitin-like-specific protease 2B"/>
    <property type="match status" value="1"/>
</dbReference>
<feature type="domain" description="Ubiquitin-like protease family profile" evidence="8">
    <location>
        <begin position="340"/>
        <end position="535"/>
    </location>
</feature>
<feature type="compositionally biased region" description="Acidic residues" evidence="7">
    <location>
        <begin position="593"/>
        <end position="602"/>
    </location>
</feature>
<name>A0ABD1MVZ4_9FABA</name>
<dbReference type="Gene3D" id="3.30.310.130">
    <property type="entry name" value="Ubiquitin-related"/>
    <property type="match status" value="1"/>
</dbReference>
<dbReference type="Gene3D" id="1.10.418.20">
    <property type="match status" value="1"/>
</dbReference>
<dbReference type="PANTHER" id="PTHR47764">
    <property type="entry name" value="UBIQUITIN-LIKE-SPECIFIC PROTEASE 2B-RELATED"/>
    <property type="match status" value="1"/>
</dbReference>
<dbReference type="GO" id="GO:0008234">
    <property type="term" value="F:cysteine-type peptidase activity"/>
    <property type="evidence" value="ECO:0007669"/>
    <property type="project" value="UniProtKB-KW"/>
</dbReference>
<evidence type="ECO:0000256" key="3">
    <source>
        <dbReference type="ARBA" id="ARBA00022786"/>
    </source>
</evidence>
<evidence type="ECO:0000256" key="4">
    <source>
        <dbReference type="ARBA" id="ARBA00022801"/>
    </source>
</evidence>
<dbReference type="PANTHER" id="PTHR47764:SF2">
    <property type="entry name" value="UBIQUITIN-LIKE PROTEASE FAMILY PROFILE DOMAIN-CONTAINING PROTEIN"/>
    <property type="match status" value="1"/>
</dbReference>
<keyword evidence="2" id="KW-0645">Protease</keyword>
<keyword evidence="4" id="KW-0378">Hydrolase</keyword>
<feature type="compositionally biased region" description="Polar residues" evidence="7">
    <location>
        <begin position="145"/>
        <end position="171"/>
    </location>
</feature>
<accession>A0ABD1MVZ4</accession>
<sequence>MSKSPRRDLQVFDFNEDDDDATEKHQFPRDFQVNKVGMENVSNIPCVDSDVAGAIPNLEKGGSDSCPDTAEDVVDRKEKDSVLEADKQSNSIGHENHHFKICNQLDRIDTNGEVSSPEMSHIDPSGSSYSNESIDVNSEADESMNESAPTSPASDIPENVTSNSCGLNGTENSDKDDIKMEVVLHPDYIIYQDNYYVGPKLTFSPFNVKINVSTACIKQEYFDLEWAVDDLIDIKSQLFQSSGTIIIKLQGISSNASQSNHESNTSGIEELEIAVVDYDWSLRHKQITSLNMKYLTIWNIMLHTDVEGNETESRGPRCYFPNFEEPFDDVVFPKGNPDAVSLSKRDVDLLQPDTFVNDTIIDFYIQYLKNQIPEEEKPRFHFFNSFFFRKLADMDKNPSSASDGKAAFLRVRKWTRKVNLFAKDYIFIPVNFNLHWSLIVICHPGEVVDFNDKELDNSLKVPCILHMDSIKGSHGGLKNLVQRYLWEEWKERHKDTLEEEFSSRFFNMHFLPLALPQQENSYDCGLFLLHYLELFLAEAPPNFNPFKLTKFSNFLNVDWFLPAEAYLKRTLIQKLVFELVEKHGSHEISSSDSSDEDDECLESNDNRTGVGHPEVNKESTTSHAGQGIEITLLSGSSSLDPQSFNNSGLVLKELFEPGAVLGRCQSFDQRSSDYRFNGSIFSMEEDTDLGEQFMYMSSDPNFQQVAGITPQTCSLPYLPKDCGDETCDEPQVSLQADHDEVEPPPDASNGVSNDLEDLRVIKNCPLVDEPENEAEQGEKTCSATENAEHVIDISTSVVGNSQDSITKCHDSKNEDLHSSGQETPSIPLQQVYDTVDDEATGGNGQAIDGIDGMSPDICEEQAAKRRRLMPVQCQSEGMVTESDM</sequence>